<protein>
    <submittedName>
        <fullName evidence="1">Uncharacterized protein</fullName>
    </submittedName>
</protein>
<gene>
    <name evidence="1" type="ORF">CYMTET_46280</name>
</gene>
<sequence>MPMFFGKQTSPEDIVAFESERKEERERKMCTATTVSWRQKRRIAVKFRAFARMNHILRRSQDIHCSTNLCKRLLHISITVLRSSLPIAGLRSAAVELQKVVEDRAAEEGKGDAKQRRAVLLQRLATLRGLKREDGVASAAAQLAHREGAMPRVPIERMLGTALVLAFLDLRRLMPAAEQRSRSIASAEQIHRAVTVPWELSERPFIFYVSVFKVMLSQGASPGRFERAFL</sequence>
<evidence type="ECO:0000313" key="1">
    <source>
        <dbReference type="EMBL" id="KAK3244096.1"/>
    </source>
</evidence>
<proteinExistence type="predicted"/>
<comment type="caution">
    <text evidence="1">The sequence shown here is derived from an EMBL/GenBank/DDBJ whole genome shotgun (WGS) entry which is preliminary data.</text>
</comment>
<keyword evidence="2" id="KW-1185">Reference proteome</keyword>
<dbReference type="EMBL" id="LGRX02032289">
    <property type="protein sequence ID" value="KAK3244096.1"/>
    <property type="molecule type" value="Genomic_DNA"/>
</dbReference>
<dbReference type="AlphaFoldDB" id="A0AAE0BWG5"/>
<accession>A0AAE0BWG5</accession>
<dbReference type="Proteomes" id="UP001190700">
    <property type="component" value="Unassembled WGS sequence"/>
</dbReference>
<reference evidence="1 2" key="1">
    <citation type="journal article" date="2015" name="Genome Biol. Evol.">
        <title>Comparative Genomics of a Bacterivorous Green Alga Reveals Evolutionary Causalities and Consequences of Phago-Mixotrophic Mode of Nutrition.</title>
        <authorList>
            <person name="Burns J.A."/>
            <person name="Paasch A."/>
            <person name="Narechania A."/>
            <person name="Kim E."/>
        </authorList>
    </citation>
    <scope>NUCLEOTIDE SEQUENCE [LARGE SCALE GENOMIC DNA]</scope>
    <source>
        <strain evidence="1 2">PLY_AMNH</strain>
    </source>
</reference>
<organism evidence="1 2">
    <name type="scientific">Cymbomonas tetramitiformis</name>
    <dbReference type="NCBI Taxonomy" id="36881"/>
    <lineage>
        <taxon>Eukaryota</taxon>
        <taxon>Viridiplantae</taxon>
        <taxon>Chlorophyta</taxon>
        <taxon>Pyramimonadophyceae</taxon>
        <taxon>Pyramimonadales</taxon>
        <taxon>Pyramimonadaceae</taxon>
        <taxon>Cymbomonas</taxon>
    </lineage>
</organism>
<name>A0AAE0BWG5_9CHLO</name>
<evidence type="ECO:0000313" key="2">
    <source>
        <dbReference type="Proteomes" id="UP001190700"/>
    </source>
</evidence>